<keyword evidence="4" id="KW-1185">Reference proteome</keyword>
<reference evidence="3" key="2">
    <citation type="submission" date="2021-08" db="EMBL/GenBank/DDBJ databases">
        <authorList>
            <person name="Tani A."/>
            <person name="Ola A."/>
            <person name="Ogura Y."/>
            <person name="Katsura K."/>
            <person name="Hayashi T."/>
        </authorList>
    </citation>
    <scope>NUCLEOTIDE SEQUENCE</scope>
    <source>
        <strain evidence="3">DSM 21893</strain>
    </source>
</reference>
<evidence type="ECO:0000313" key="3">
    <source>
        <dbReference type="EMBL" id="GJD37689.1"/>
    </source>
</evidence>
<evidence type="ECO:0000259" key="2">
    <source>
        <dbReference type="Pfam" id="PF01370"/>
    </source>
</evidence>
<dbReference type="Pfam" id="PF01370">
    <property type="entry name" value="Epimerase"/>
    <property type="match status" value="1"/>
</dbReference>
<proteinExistence type="predicted"/>
<dbReference type="CDD" id="cd05266">
    <property type="entry name" value="SDR_a4"/>
    <property type="match status" value="1"/>
</dbReference>
<reference evidence="3" key="1">
    <citation type="journal article" date="2016" name="Front. Microbiol.">
        <title>Genome Sequence of the Piezophilic, Mesophilic Sulfate-Reducing Bacterium Desulfovibrio indicus J2T.</title>
        <authorList>
            <person name="Cao J."/>
            <person name="Maignien L."/>
            <person name="Shao Z."/>
            <person name="Alain K."/>
            <person name="Jebbar M."/>
        </authorList>
    </citation>
    <scope>NUCLEOTIDE SEQUENCE</scope>
    <source>
        <strain evidence="3">DSM 21893</strain>
    </source>
</reference>
<protein>
    <recommendedName>
        <fullName evidence="2">NAD-dependent epimerase/dehydratase domain-containing protein</fullName>
    </recommendedName>
</protein>
<comment type="caution">
    <text evidence="3">The sequence shown here is derived from an EMBL/GenBank/DDBJ whole genome shotgun (WGS) entry which is preliminary data.</text>
</comment>
<evidence type="ECO:0000256" key="1">
    <source>
        <dbReference type="ARBA" id="ARBA00023027"/>
    </source>
</evidence>
<dbReference type="EMBL" id="BPQF01000001">
    <property type="protein sequence ID" value="GJD37689.1"/>
    <property type="molecule type" value="Genomic_DNA"/>
</dbReference>
<dbReference type="Proteomes" id="UP001055307">
    <property type="component" value="Unassembled WGS sequence"/>
</dbReference>
<dbReference type="InterPro" id="IPR036291">
    <property type="entry name" value="NAD(P)-bd_dom_sf"/>
</dbReference>
<evidence type="ECO:0000313" key="4">
    <source>
        <dbReference type="Proteomes" id="UP001055307"/>
    </source>
</evidence>
<feature type="domain" description="NAD-dependent epimerase/dehydratase" evidence="2">
    <location>
        <begin position="109"/>
        <end position="221"/>
    </location>
</feature>
<dbReference type="AlphaFoldDB" id="A0AAV4Z2H7"/>
<dbReference type="PANTHER" id="PTHR43574">
    <property type="entry name" value="EPIMERASE-RELATED"/>
    <property type="match status" value="1"/>
</dbReference>
<keyword evidence="1" id="KW-0520">NAD</keyword>
<name>A0AAV4Z2H7_9HYPH</name>
<dbReference type="SUPFAM" id="SSF51735">
    <property type="entry name" value="NAD(P)-binding Rossmann-fold domains"/>
    <property type="match status" value="1"/>
</dbReference>
<accession>A0AAV4Z2H7</accession>
<dbReference type="Gene3D" id="3.40.50.720">
    <property type="entry name" value="NAD(P)-binding Rossmann-like Domain"/>
    <property type="match status" value="1"/>
</dbReference>
<gene>
    <name evidence="3" type="ORF">OICFNHDK_0126</name>
</gene>
<dbReference type="InterPro" id="IPR001509">
    <property type="entry name" value="Epimerase_deHydtase"/>
</dbReference>
<organism evidence="3 4">
    <name type="scientific">Methylobacterium bullatum</name>
    <dbReference type="NCBI Taxonomy" id="570505"/>
    <lineage>
        <taxon>Bacteria</taxon>
        <taxon>Pseudomonadati</taxon>
        <taxon>Pseudomonadota</taxon>
        <taxon>Alphaproteobacteria</taxon>
        <taxon>Hyphomicrobiales</taxon>
        <taxon>Methylobacteriaceae</taxon>
        <taxon>Methylobacterium</taxon>
    </lineage>
</organism>
<sequence>MARGTRSRGKHDGMNLFVFGLGFTARRFVERAAGRFGEIRATVTDPARPGAGLGDVALRGFGPETDDARIAGDLADTDVLLVSAPPSRDGDTVLARYRDAIADSRIGWIGYLSTIGIYGDQQGAWIDETTPPNPTSGRSHGRIAVEKAWLAFGQETGKAVQVFRLSGIYGPGRNPIVKLREGKSQRIIKPGQVFNRIHVDDIATTLLASIDRPRAQAIYNVTDDEPTPPQVVTEYAAGLANLPLPPEIDFETADLSPMARSFYGENKRVRNRLIREELCVDLAYPTYREGLAALVADARA</sequence>